<protein>
    <submittedName>
        <fullName evidence="5">Uncharacterized protein</fullName>
    </submittedName>
</protein>
<keyword evidence="2" id="KW-0677">Repeat</keyword>
<dbReference type="InterPro" id="IPR001680">
    <property type="entry name" value="WD40_rpt"/>
</dbReference>
<dbReference type="Proteomes" id="UP000649617">
    <property type="component" value="Unassembled WGS sequence"/>
</dbReference>
<organism evidence="5 6">
    <name type="scientific">Symbiodinium pilosum</name>
    <name type="common">Dinoflagellate</name>
    <dbReference type="NCBI Taxonomy" id="2952"/>
    <lineage>
        <taxon>Eukaryota</taxon>
        <taxon>Sar</taxon>
        <taxon>Alveolata</taxon>
        <taxon>Dinophyceae</taxon>
        <taxon>Suessiales</taxon>
        <taxon>Symbiodiniaceae</taxon>
        <taxon>Symbiodinium</taxon>
    </lineage>
</organism>
<name>A0A812VTH2_SYMPI</name>
<reference evidence="5" key="1">
    <citation type="submission" date="2021-02" db="EMBL/GenBank/DDBJ databases">
        <authorList>
            <person name="Dougan E. K."/>
            <person name="Rhodes N."/>
            <person name="Thang M."/>
            <person name="Chan C."/>
        </authorList>
    </citation>
    <scope>NUCLEOTIDE SEQUENCE</scope>
</reference>
<comment type="caution">
    <text evidence="5">The sequence shown here is derived from an EMBL/GenBank/DDBJ whole genome shotgun (WGS) entry which is preliminary data.</text>
</comment>
<keyword evidence="6" id="KW-1185">Reference proteome</keyword>
<evidence type="ECO:0000256" key="3">
    <source>
        <dbReference type="PROSITE-ProRule" id="PRU00221"/>
    </source>
</evidence>
<feature type="repeat" description="WD" evidence="3">
    <location>
        <begin position="402"/>
        <end position="434"/>
    </location>
</feature>
<keyword evidence="4" id="KW-0472">Membrane</keyword>
<evidence type="ECO:0000256" key="1">
    <source>
        <dbReference type="ARBA" id="ARBA00022574"/>
    </source>
</evidence>
<dbReference type="PROSITE" id="PS00678">
    <property type="entry name" value="WD_REPEATS_1"/>
    <property type="match status" value="1"/>
</dbReference>
<dbReference type="PANTHER" id="PTHR44019:SF8">
    <property type="entry name" value="POC1 CENTRIOLAR PROTEIN HOMOLOG"/>
    <property type="match status" value="1"/>
</dbReference>
<sequence length="612" mass="70629">MPPANSETPAVELEEIEKELWRQKLKWEQDLDDQREHRLLREGLFYHDDSLNGLSDDDRMWEIIRMSFLQVADVLDSVGLAHYFEYFLQRGILGAKHMRLLTLKYVETKMPRIRDPIERAAIVDAAAECMQNEDMRFFEARYGDIDRLILDCQHARRFLSEKTIHEKWLLDQYDLTSPLHDDTNSFKTKWHVPQKDKDSFYEYDDWVAATGCDGFLFLWPIPESAASIEDAQAATKCSADSRHRVPPVIRCRKLHAAPCIDFAVDWKAMRAITCGLDNKISVYNFSEDNHDEIREKSTEQGFLCIDAKLEDGKAAAGTNFGHIKVLDVENKKFLMSLPGHQDHCKDLRSQKLIHKLVGHNANCSAIDVDFQKRRAASTANEYRFILWEWDLRNFRQLAVCESRGHNANCLVADWAKGRLATGSDDGLVRIWNLNEPKWEPMWEKSIDCMHEMTVAIDADWESNRLVTASWDYNVDMWDLETGDLLHHFVKPRRCMTQAWSPEDGQLHAEAIKSHLGKVKTLLTMGKEVHEVALQQAREAASRLKDTQSKWTASSDAKHKVQSVVDQSQTVKDYAAAGSSQSQLLFVLIVVCVSVLGAMFFNRMRYYEKKHFI</sequence>
<proteinExistence type="predicted"/>
<dbReference type="EMBL" id="CAJNIZ010042875">
    <property type="protein sequence ID" value="CAE7641909.1"/>
    <property type="molecule type" value="Genomic_DNA"/>
</dbReference>
<dbReference type="InterPro" id="IPR015943">
    <property type="entry name" value="WD40/YVTN_repeat-like_dom_sf"/>
</dbReference>
<dbReference type="InterPro" id="IPR019775">
    <property type="entry name" value="WD40_repeat_CS"/>
</dbReference>
<dbReference type="InterPro" id="IPR050505">
    <property type="entry name" value="WDR55/POC1"/>
</dbReference>
<dbReference type="SUPFAM" id="SSF50978">
    <property type="entry name" value="WD40 repeat-like"/>
    <property type="match status" value="1"/>
</dbReference>
<evidence type="ECO:0000256" key="2">
    <source>
        <dbReference type="ARBA" id="ARBA00022737"/>
    </source>
</evidence>
<dbReference type="SMART" id="SM00320">
    <property type="entry name" value="WD40"/>
    <property type="match status" value="4"/>
</dbReference>
<evidence type="ECO:0000313" key="5">
    <source>
        <dbReference type="EMBL" id="CAE7641909.1"/>
    </source>
</evidence>
<dbReference type="AlphaFoldDB" id="A0A812VTH2"/>
<gene>
    <name evidence="5" type="ORF">SPIL2461_LOCUS17008</name>
</gene>
<keyword evidence="4" id="KW-1133">Transmembrane helix</keyword>
<keyword evidence="4" id="KW-0812">Transmembrane</keyword>
<feature type="repeat" description="WD" evidence="3">
    <location>
        <begin position="461"/>
        <end position="487"/>
    </location>
</feature>
<dbReference type="PROSITE" id="PS50082">
    <property type="entry name" value="WD_REPEATS_2"/>
    <property type="match status" value="2"/>
</dbReference>
<keyword evidence="1 3" id="KW-0853">WD repeat</keyword>
<dbReference type="InterPro" id="IPR036322">
    <property type="entry name" value="WD40_repeat_dom_sf"/>
</dbReference>
<evidence type="ECO:0000313" key="6">
    <source>
        <dbReference type="Proteomes" id="UP000649617"/>
    </source>
</evidence>
<feature type="transmembrane region" description="Helical" evidence="4">
    <location>
        <begin position="583"/>
        <end position="600"/>
    </location>
</feature>
<dbReference type="Pfam" id="PF00400">
    <property type="entry name" value="WD40"/>
    <property type="match status" value="1"/>
</dbReference>
<dbReference type="Gene3D" id="2.130.10.10">
    <property type="entry name" value="YVTN repeat-like/Quinoprotein amine dehydrogenase"/>
    <property type="match status" value="2"/>
</dbReference>
<dbReference type="OrthoDB" id="440168at2759"/>
<evidence type="ECO:0000256" key="4">
    <source>
        <dbReference type="SAM" id="Phobius"/>
    </source>
</evidence>
<dbReference type="PANTHER" id="PTHR44019">
    <property type="entry name" value="WD REPEAT-CONTAINING PROTEIN 55"/>
    <property type="match status" value="1"/>
</dbReference>
<accession>A0A812VTH2</accession>